<evidence type="ECO:0000256" key="1">
    <source>
        <dbReference type="SAM" id="MobiDB-lite"/>
    </source>
</evidence>
<keyword evidence="3" id="KW-1185">Reference proteome</keyword>
<feature type="compositionally biased region" description="Basic residues" evidence="1">
    <location>
        <begin position="228"/>
        <end position="239"/>
    </location>
</feature>
<proteinExistence type="predicted"/>
<dbReference type="EMBL" id="NAJL01000079">
    <property type="protein sequence ID" value="TKA22284.1"/>
    <property type="molecule type" value="Genomic_DNA"/>
</dbReference>
<reference evidence="2 3" key="1">
    <citation type="submission" date="2017-03" db="EMBL/GenBank/DDBJ databases">
        <title>Genomes of endolithic fungi from Antarctica.</title>
        <authorList>
            <person name="Coleine C."/>
            <person name="Masonjones S."/>
            <person name="Stajich J.E."/>
        </authorList>
    </citation>
    <scope>NUCLEOTIDE SEQUENCE [LARGE SCALE GENOMIC DNA]</scope>
    <source>
        <strain evidence="2 3">CCFEE 6315</strain>
    </source>
</reference>
<evidence type="ECO:0000313" key="2">
    <source>
        <dbReference type="EMBL" id="TKA22284.1"/>
    </source>
</evidence>
<feature type="region of interest" description="Disordered" evidence="1">
    <location>
        <begin position="205"/>
        <end position="239"/>
    </location>
</feature>
<sequence length="239" mass="27429">MASRTQDQSNLSEGPIIKSSAIFSLPRELRDMIYEYVASSTATLHIERDSVVSRGALSAVCRQLSHEYEAIYLDLAPKHALHVVIHCVDFEHRAALQVFTDIMNNTDGKPKTLRFNILLTNTFERNFCSLRVILTPLQSLPRDAHMKWERCEIEFNSKTFDVWYARQTMARVFSNKRHYKNARPWLMMEMAFHRALTRHDAAVAVHRTRKAGRKRTAKTQEGRGGGTKSRRAGRKGNLG</sequence>
<comment type="caution">
    <text evidence="2">The sequence shown here is derived from an EMBL/GenBank/DDBJ whole genome shotgun (WGS) entry which is preliminary data.</text>
</comment>
<accession>A0A4U0TKB5</accession>
<dbReference type="OrthoDB" id="4790878at2759"/>
<organism evidence="2 3">
    <name type="scientific">Salinomyces thailandicus</name>
    <dbReference type="NCBI Taxonomy" id="706561"/>
    <lineage>
        <taxon>Eukaryota</taxon>
        <taxon>Fungi</taxon>
        <taxon>Dikarya</taxon>
        <taxon>Ascomycota</taxon>
        <taxon>Pezizomycotina</taxon>
        <taxon>Dothideomycetes</taxon>
        <taxon>Dothideomycetidae</taxon>
        <taxon>Mycosphaerellales</taxon>
        <taxon>Teratosphaeriaceae</taxon>
        <taxon>Salinomyces</taxon>
    </lineage>
</organism>
<feature type="compositionally biased region" description="Basic residues" evidence="1">
    <location>
        <begin position="206"/>
        <end position="217"/>
    </location>
</feature>
<evidence type="ECO:0008006" key="4">
    <source>
        <dbReference type="Google" id="ProtNLM"/>
    </source>
</evidence>
<dbReference type="Proteomes" id="UP000308549">
    <property type="component" value="Unassembled WGS sequence"/>
</dbReference>
<protein>
    <recommendedName>
        <fullName evidence="4">F-box domain-containing protein</fullName>
    </recommendedName>
</protein>
<evidence type="ECO:0000313" key="3">
    <source>
        <dbReference type="Proteomes" id="UP000308549"/>
    </source>
</evidence>
<gene>
    <name evidence="2" type="ORF">B0A50_08246</name>
</gene>
<dbReference type="AlphaFoldDB" id="A0A4U0TKB5"/>
<name>A0A4U0TKB5_9PEZI</name>